<dbReference type="InterPro" id="IPR051260">
    <property type="entry name" value="Diverse_substr_monoxygenases"/>
</dbReference>
<keyword evidence="2" id="KW-0288">FMN</keyword>
<name>A0A917R549_9NOCA</name>
<evidence type="ECO:0000256" key="2">
    <source>
        <dbReference type="ARBA" id="ARBA00022643"/>
    </source>
</evidence>
<feature type="region of interest" description="Disordered" evidence="5">
    <location>
        <begin position="294"/>
        <end position="320"/>
    </location>
</feature>
<dbReference type="Proteomes" id="UP000638263">
    <property type="component" value="Unassembled WGS sequence"/>
</dbReference>
<feature type="compositionally biased region" description="Basic and acidic residues" evidence="5">
    <location>
        <begin position="296"/>
        <end position="312"/>
    </location>
</feature>
<dbReference type="EMBL" id="BMMH01000001">
    <property type="protein sequence ID" value="GGK90765.1"/>
    <property type="molecule type" value="Genomic_DNA"/>
</dbReference>
<protein>
    <recommendedName>
        <fullName evidence="8">LLM class flavin-dependent oxidoreductase</fullName>
    </recommendedName>
</protein>
<reference evidence="6" key="1">
    <citation type="journal article" date="2014" name="Int. J. Syst. Evol. Microbiol.">
        <title>Complete genome sequence of Corynebacterium casei LMG S-19264T (=DSM 44701T), isolated from a smear-ripened cheese.</title>
        <authorList>
            <consortium name="US DOE Joint Genome Institute (JGI-PGF)"/>
            <person name="Walter F."/>
            <person name="Albersmeier A."/>
            <person name="Kalinowski J."/>
            <person name="Ruckert C."/>
        </authorList>
    </citation>
    <scope>NUCLEOTIDE SEQUENCE</scope>
    <source>
        <strain evidence="6">CGMCC 4.3508</strain>
    </source>
</reference>
<dbReference type="SUPFAM" id="SSF51679">
    <property type="entry name" value="Bacterial luciferase-like"/>
    <property type="match status" value="1"/>
</dbReference>
<dbReference type="Gene3D" id="3.20.20.30">
    <property type="entry name" value="Luciferase-like domain"/>
    <property type="match status" value="1"/>
</dbReference>
<proteinExistence type="predicted"/>
<dbReference type="PANTHER" id="PTHR30011">
    <property type="entry name" value="ALKANESULFONATE MONOOXYGENASE-RELATED"/>
    <property type="match status" value="1"/>
</dbReference>
<dbReference type="RefSeq" id="WP_058855773.1">
    <property type="nucleotide sequence ID" value="NZ_BMMH01000001.1"/>
</dbReference>
<keyword evidence="3" id="KW-0560">Oxidoreductase</keyword>
<gene>
    <name evidence="6" type="ORF">GCM10011588_01280</name>
</gene>
<sequence>MPLVLGLQIPDDQLAREARNGFGDLPERLDAAGIGYLVLGADRGTATGTSLNPALLGTFFARRTTGLGIVVAAAPQRDHPFNIARRVAALDHISRGRAGWLALRTDHHLTLGAPRRGTWAAPGSPVGAELLADAVTAARALWRTWPLETLTRESAAAERTPDVEVRYADHTGAFPTTGPLNVPTTPQGEPIVGWVYELGDRDHIGVTDIAFVTPRDLTVAVSADPAVTTHVRLPGEGARLRSRIEELADQAWDVTGVVIRIGLAELPGFLDRALPALSDAGLVRLRDPAADTAPTLRDHLGIPRRPEPDPLRWRPVYTST</sequence>
<evidence type="ECO:0000256" key="4">
    <source>
        <dbReference type="ARBA" id="ARBA00023033"/>
    </source>
</evidence>
<evidence type="ECO:0000313" key="6">
    <source>
        <dbReference type="EMBL" id="GGK90765.1"/>
    </source>
</evidence>
<accession>A0A917R549</accession>
<dbReference type="GO" id="GO:0016705">
    <property type="term" value="F:oxidoreductase activity, acting on paired donors, with incorporation or reduction of molecular oxygen"/>
    <property type="evidence" value="ECO:0007669"/>
    <property type="project" value="InterPro"/>
</dbReference>
<evidence type="ECO:0008006" key="8">
    <source>
        <dbReference type="Google" id="ProtNLM"/>
    </source>
</evidence>
<dbReference type="PANTHER" id="PTHR30011:SF16">
    <property type="entry name" value="C2H2 FINGER DOMAIN TRANSCRIPTION FACTOR (EUROFUNG)-RELATED"/>
    <property type="match status" value="1"/>
</dbReference>
<evidence type="ECO:0000256" key="1">
    <source>
        <dbReference type="ARBA" id="ARBA00022630"/>
    </source>
</evidence>
<evidence type="ECO:0000256" key="5">
    <source>
        <dbReference type="SAM" id="MobiDB-lite"/>
    </source>
</evidence>
<comment type="caution">
    <text evidence="6">The sequence shown here is derived from an EMBL/GenBank/DDBJ whole genome shotgun (WGS) entry which is preliminary data.</text>
</comment>
<keyword evidence="1" id="KW-0285">Flavoprotein</keyword>
<organism evidence="6 7">
    <name type="scientific">Nocardia jinanensis</name>
    <dbReference type="NCBI Taxonomy" id="382504"/>
    <lineage>
        <taxon>Bacteria</taxon>
        <taxon>Bacillati</taxon>
        <taxon>Actinomycetota</taxon>
        <taxon>Actinomycetes</taxon>
        <taxon>Mycobacteriales</taxon>
        <taxon>Nocardiaceae</taxon>
        <taxon>Nocardia</taxon>
    </lineage>
</organism>
<keyword evidence="4" id="KW-0503">Monooxygenase</keyword>
<dbReference type="GO" id="GO:0004497">
    <property type="term" value="F:monooxygenase activity"/>
    <property type="evidence" value="ECO:0007669"/>
    <property type="project" value="UniProtKB-KW"/>
</dbReference>
<evidence type="ECO:0000256" key="3">
    <source>
        <dbReference type="ARBA" id="ARBA00023002"/>
    </source>
</evidence>
<evidence type="ECO:0000313" key="7">
    <source>
        <dbReference type="Proteomes" id="UP000638263"/>
    </source>
</evidence>
<keyword evidence="7" id="KW-1185">Reference proteome</keyword>
<dbReference type="InterPro" id="IPR036661">
    <property type="entry name" value="Luciferase-like_sf"/>
</dbReference>
<reference evidence="6" key="2">
    <citation type="submission" date="2020-09" db="EMBL/GenBank/DDBJ databases">
        <authorList>
            <person name="Sun Q."/>
            <person name="Zhou Y."/>
        </authorList>
    </citation>
    <scope>NUCLEOTIDE SEQUENCE</scope>
    <source>
        <strain evidence="6">CGMCC 4.3508</strain>
    </source>
</reference>
<dbReference type="AlphaFoldDB" id="A0A917R549"/>